<dbReference type="Proteomes" id="UP000248889">
    <property type="component" value="Unassembled WGS sequence"/>
</dbReference>
<reference evidence="1 2" key="1">
    <citation type="submission" date="2018-06" db="EMBL/GenBank/DDBJ databases">
        <title>Streptacidiphilus pinicola sp. nov., isolated from pine grove soil.</title>
        <authorList>
            <person name="Roh S.G."/>
            <person name="Park S."/>
            <person name="Kim M.-K."/>
            <person name="Yun B.-R."/>
            <person name="Park J."/>
            <person name="Kim M.J."/>
            <person name="Kim Y.S."/>
            <person name="Kim S.B."/>
        </authorList>
    </citation>
    <scope>NUCLEOTIDE SEQUENCE [LARGE SCALE GENOMIC DNA]</scope>
    <source>
        <strain evidence="1 2">MMS16-CNU450</strain>
    </source>
</reference>
<organism evidence="1 2">
    <name type="scientific">Streptacidiphilus pinicola</name>
    <dbReference type="NCBI Taxonomy" id="2219663"/>
    <lineage>
        <taxon>Bacteria</taxon>
        <taxon>Bacillati</taxon>
        <taxon>Actinomycetota</taxon>
        <taxon>Actinomycetes</taxon>
        <taxon>Kitasatosporales</taxon>
        <taxon>Streptomycetaceae</taxon>
        <taxon>Streptacidiphilus</taxon>
    </lineage>
</organism>
<comment type="caution">
    <text evidence="1">The sequence shown here is derived from an EMBL/GenBank/DDBJ whole genome shotgun (WGS) entry which is preliminary data.</text>
</comment>
<dbReference type="RefSeq" id="WP_111505826.1">
    <property type="nucleotide sequence ID" value="NZ_QKYN01000118.1"/>
</dbReference>
<dbReference type="AlphaFoldDB" id="A0A2X0IBI6"/>
<name>A0A2X0IBI6_9ACTN</name>
<evidence type="ECO:0000313" key="2">
    <source>
        <dbReference type="Proteomes" id="UP000248889"/>
    </source>
</evidence>
<dbReference type="SUPFAM" id="SSF48452">
    <property type="entry name" value="TPR-like"/>
    <property type="match status" value="1"/>
</dbReference>
<dbReference type="OrthoDB" id="4318771at2"/>
<accession>A0A2X0IBI6</accession>
<keyword evidence="2" id="KW-1185">Reference proteome</keyword>
<gene>
    <name evidence="1" type="ORF">DN069_28630</name>
</gene>
<dbReference type="EMBL" id="QKYN01000118">
    <property type="protein sequence ID" value="RAG82294.1"/>
    <property type="molecule type" value="Genomic_DNA"/>
</dbReference>
<evidence type="ECO:0008006" key="3">
    <source>
        <dbReference type="Google" id="ProtNLM"/>
    </source>
</evidence>
<protein>
    <recommendedName>
        <fullName evidence="3">Tetratricopeptide repeat protein</fullName>
    </recommendedName>
</protein>
<sequence length="238" mass="25442">MPEQRTTDAGQVWLLRSRGCWQTAADLLDGDAGTAVERAELLIEAAFFTGRGWDDAESALRAAEAVVRDNRERAAAACARGFLAYGATVSKVHDRLDEAQAALGRASALLAPEDPARPLLDFRRGLIAHALLGDATAARAAYRRAHAGAEQQQDAHLLSYTWRHLAAIAQEDGNVAGARHGYAESLRLREETGFAIGLAPALAALADVSTPAEAAQLRAEARRLVRAFAGTPVWLNLD</sequence>
<dbReference type="Gene3D" id="1.25.40.10">
    <property type="entry name" value="Tetratricopeptide repeat domain"/>
    <property type="match status" value="1"/>
</dbReference>
<proteinExistence type="predicted"/>
<evidence type="ECO:0000313" key="1">
    <source>
        <dbReference type="EMBL" id="RAG82294.1"/>
    </source>
</evidence>
<dbReference type="InterPro" id="IPR011990">
    <property type="entry name" value="TPR-like_helical_dom_sf"/>
</dbReference>